<evidence type="ECO:0000256" key="7">
    <source>
        <dbReference type="ARBA" id="ARBA00022679"/>
    </source>
</evidence>
<protein>
    <recommendedName>
        <fullName evidence="4">thiopurine S-methyltransferase</fullName>
        <ecNumber evidence="4">2.1.1.67</ecNumber>
    </recommendedName>
</protein>
<keyword evidence="7" id="KW-0808">Transferase</keyword>
<comment type="similarity">
    <text evidence="3">Belongs to the class I-like SAM-binding methyltransferase superfamily. TPMT family.</text>
</comment>
<dbReference type="InterPro" id="IPR025835">
    <property type="entry name" value="Thiopurine_S-MeTrfase"/>
</dbReference>
<evidence type="ECO:0000256" key="3">
    <source>
        <dbReference type="ARBA" id="ARBA00008145"/>
    </source>
</evidence>
<comment type="catalytic activity">
    <reaction evidence="1">
        <text>S-adenosyl-L-methionine + a thiopurine = S-adenosyl-L-homocysteine + a thiopurine S-methylether.</text>
        <dbReference type="EC" id="2.1.1.67"/>
    </reaction>
</comment>
<evidence type="ECO:0000256" key="1">
    <source>
        <dbReference type="ARBA" id="ARBA00000903"/>
    </source>
</evidence>
<evidence type="ECO:0000256" key="8">
    <source>
        <dbReference type="ARBA" id="ARBA00022691"/>
    </source>
</evidence>
<dbReference type="AlphaFoldDB" id="A0A8B9HLR7"/>
<dbReference type="Pfam" id="PF05724">
    <property type="entry name" value="TPMT"/>
    <property type="match status" value="1"/>
</dbReference>
<evidence type="ECO:0000313" key="10">
    <source>
        <dbReference type="Proteomes" id="UP000694621"/>
    </source>
</evidence>
<dbReference type="HAMAP" id="MF_00812">
    <property type="entry name" value="Thiopur_methtran"/>
    <property type="match status" value="1"/>
</dbReference>
<evidence type="ECO:0000313" key="9">
    <source>
        <dbReference type="Ensembl" id="ENSAMXP00005014551.1"/>
    </source>
</evidence>
<keyword evidence="5" id="KW-0963">Cytoplasm</keyword>
<evidence type="ECO:0000256" key="4">
    <source>
        <dbReference type="ARBA" id="ARBA00011905"/>
    </source>
</evidence>
<dbReference type="FunFam" id="3.40.50.150:FF:000101">
    <property type="entry name" value="Thiopurine S-methyltransferase"/>
    <property type="match status" value="1"/>
</dbReference>
<dbReference type="InterPro" id="IPR029063">
    <property type="entry name" value="SAM-dependent_MTases_sf"/>
</dbReference>
<dbReference type="EC" id="2.1.1.67" evidence="4"/>
<dbReference type="PROSITE" id="PS51585">
    <property type="entry name" value="SAM_MT_TPMT"/>
    <property type="match status" value="1"/>
</dbReference>
<keyword evidence="8" id="KW-0949">S-adenosyl-L-methionine</keyword>
<accession>A0A8B9HLR7</accession>
<evidence type="ECO:0000256" key="5">
    <source>
        <dbReference type="ARBA" id="ARBA00022490"/>
    </source>
</evidence>
<dbReference type="PANTHER" id="PTHR10259">
    <property type="entry name" value="THIOPURINE S-METHYLTRANSFERASE"/>
    <property type="match status" value="1"/>
</dbReference>
<dbReference type="Proteomes" id="UP000694621">
    <property type="component" value="Unplaced"/>
</dbReference>
<dbReference type="SUPFAM" id="SSF53335">
    <property type="entry name" value="S-adenosyl-L-methionine-dependent methyltransferases"/>
    <property type="match status" value="1"/>
</dbReference>
<dbReference type="Ensembl" id="ENSAMXT00005016122.1">
    <property type="protein sequence ID" value="ENSAMXP00005014551.1"/>
    <property type="gene ID" value="ENSAMXG00005007691.1"/>
</dbReference>
<evidence type="ECO:0000256" key="6">
    <source>
        <dbReference type="ARBA" id="ARBA00022603"/>
    </source>
</evidence>
<organism evidence="9 10">
    <name type="scientific">Astyanax mexicanus</name>
    <name type="common">Blind cave fish</name>
    <name type="synonym">Astyanax fasciatus mexicanus</name>
    <dbReference type="NCBI Taxonomy" id="7994"/>
    <lineage>
        <taxon>Eukaryota</taxon>
        <taxon>Metazoa</taxon>
        <taxon>Chordata</taxon>
        <taxon>Craniata</taxon>
        <taxon>Vertebrata</taxon>
        <taxon>Euteleostomi</taxon>
        <taxon>Actinopterygii</taxon>
        <taxon>Neopterygii</taxon>
        <taxon>Teleostei</taxon>
        <taxon>Ostariophysi</taxon>
        <taxon>Characiformes</taxon>
        <taxon>Characoidei</taxon>
        <taxon>Acestrorhamphidae</taxon>
        <taxon>Acestrorhamphinae</taxon>
        <taxon>Astyanax</taxon>
    </lineage>
</organism>
<comment type="subcellular location">
    <subcellularLocation>
        <location evidence="2">Cytoplasm</location>
    </subcellularLocation>
</comment>
<reference evidence="9" key="1">
    <citation type="submission" date="2025-08" db="UniProtKB">
        <authorList>
            <consortium name="Ensembl"/>
        </authorList>
    </citation>
    <scope>IDENTIFICATION</scope>
</reference>
<proteinExistence type="inferred from homology"/>
<dbReference type="GO" id="GO:0032259">
    <property type="term" value="P:methylation"/>
    <property type="evidence" value="ECO:0007669"/>
    <property type="project" value="UniProtKB-KW"/>
</dbReference>
<dbReference type="GO" id="GO:0008119">
    <property type="term" value="F:thiopurine S-methyltransferase activity"/>
    <property type="evidence" value="ECO:0007669"/>
    <property type="project" value="UniProtKB-EC"/>
</dbReference>
<dbReference type="Gene3D" id="3.40.50.150">
    <property type="entry name" value="Vaccinia Virus protein VP39"/>
    <property type="match status" value="1"/>
</dbReference>
<dbReference type="InterPro" id="IPR008854">
    <property type="entry name" value="TPMT"/>
</dbReference>
<dbReference type="PANTHER" id="PTHR10259:SF11">
    <property type="entry name" value="THIOPURINE S-METHYLTRANSFERASE"/>
    <property type="match status" value="1"/>
</dbReference>
<name>A0A8B9HLR7_ASTMX</name>
<dbReference type="GO" id="GO:0005737">
    <property type="term" value="C:cytoplasm"/>
    <property type="evidence" value="ECO:0007669"/>
    <property type="project" value="UniProtKB-SubCell"/>
</dbReference>
<keyword evidence="6" id="KW-0489">Methyltransferase</keyword>
<evidence type="ECO:0000256" key="2">
    <source>
        <dbReference type="ARBA" id="ARBA00004496"/>
    </source>
</evidence>
<sequence length="288" mass="32553">MQTYHNTQIRQSVILLTSNHLCLTAIRGTQPISSPSCPDSKPIHHPVPLPNQLAGEMAAQADRVMALGEWEGRWNEGRTGFHQAHIHRLLEGNIDKILCGRQKVRFFFPLCGKAVDMKWLADMGHEIVGVEISETGIKQFFEEQGLEYKEEPVAAIPEAKVYKSSDGKISIYQCDLYNFSSAIEGQFGGIWDRGSLVAINPCDRRKYATLITSLMDKDCRYLLDIFEYNPELYKGPPFFVPEDEIKQLYGGACDIELLQSVDSFSERHKAWGIDSLLEKVFLLTPKAN</sequence>